<dbReference type="EMBL" id="BAAFGK010000004">
    <property type="protein sequence ID" value="GAB0058371.1"/>
    <property type="molecule type" value="Genomic_DNA"/>
</dbReference>
<organism evidence="5 6">
    <name type="scientific">Candidatus Magnetaquiglobus chichijimensis</name>
    <dbReference type="NCBI Taxonomy" id="3141448"/>
    <lineage>
        <taxon>Bacteria</taxon>
        <taxon>Pseudomonadati</taxon>
        <taxon>Pseudomonadota</taxon>
        <taxon>Magnetococcia</taxon>
        <taxon>Magnetococcales</taxon>
        <taxon>Candidatus Magnetaquicoccaceae</taxon>
        <taxon>Candidatus Magnetaquiglobus</taxon>
    </lineage>
</organism>
<dbReference type="SUPFAM" id="SSF52374">
    <property type="entry name" value="Nucleotidylyl transferase"/>
    <property type="match status" value="1"/>
</dbReference>
<feature type="domain" description="Carbohydrate kinase PfkB" evidence="3">
    <location>
        <begin position="194"/>
        <end position="487"/>
    </location>
</feature>
<dbReference type="PANTHER" id="PTHR46969">
    <property type="entry name" value="BIFUNCTIONAL PROTEIN HLDE"/>
    <property type="match status" value="1"/>
</dbReference>
<dbReference type="InterPro" id="IPR014729">
    <property type="entry name" value="Rossmann-like_a/b/a_fold"/>
</dbReference>
<gene>
    <name evidence="5" type="primary">hldE_2</name>
    <name evidence="5" type="ORF">SIID45300_02720</name>
</gene>
<protein>
    <submittedName>
        <fullName evidence="5">Bifunctional protein HldE</fullName>
        <ecNumber evidence="5">2.7.7.70</ecNumber>
    </submittedName>
</protein>
<reference evidence="5 6" key="2">
    <citation type="submission" date="2024-09" db="EMBL/GenBank/DDBJ databases">
        <title>Draft genome sequence of Candidatus Magnetaquicoccaceae bacterium FCR-1.</title>
        <authorList>
            <person name="Shimoshige H."/>
            <person name="Shimamura S."/>
            <person name="Taoka A."/>
            <person name="Kobayashi H."/>
            <person name="Maekawa T."/>
        </authorList>
    </citation>
    <scope>NUCLEOTIDE SEQUENCE [LARGE SCALE GENOMIC DNA]</scope>
    <source>
        <strain evidence="5 6">FCR-1</strain>
    </source>
</reference>
<dbReference type="Gene3D" id="3.40.1190.20">
    <property type="match status" value="1"/>
</dbReference>
<dbReference type="InterPro" id="IPR029056">
    <property type="entry name" value="Ribokinase-like"/>
</dbReference>
<evidence type="ECO:0000259" key="3">
    <source>
        <dbReference type="Pfam" id="PF00294"/>
    </source>
</evidence>
<dbReference type="EC" id="2.7.7.70" evidence="5"/>
<dbReference type="Gene3D" id="3.40.50.620">
    <property type="entry name" value="HUPs"/>
    <property type="match status" value="1"/>
</dbReference>
<proteinExistence type="predicted"/>
<reference evidence="5 6" key="1">
    <citation type="submission" date="2024-05" db="EMBL/GenBank/DDBJ databases">
        <authorList>
            <consortium name="Candidatus Magnetaquicoccaceae bacterium FCR-1 genome sequencing consortium"/>
            <person name="Shimoshige H."/>
            <person name="Shimamura S."/>
            <person name="Taoka A."/>
            <person name="Kobayashi H."/>
            <person name="Maekawa T."/>
        </authorList>
    </citation>
    <scope>NUCLEOTIDE SEQUENCE [LARGE SCALE GENOMIC DNA]</scope>
    <source>
        <strain evidence="5 6">FCR-1</strain>
    </source>
</reference>
<dbReference type="GO" id="GO:0016779">
    <property type="term" value="F:nucleotidyltransferase activity"/>
    <property type="evidence" value="ECO:0007669"/>
    <property type="project" value="UniProtKB-KW"/>
</dbReference>
<dbReference type="CDD" id="cd02172">
    <property type="entry name" value="RfaE_N"/>
    <property type="match status" value="1"/>
</dbReference>
<dbReference type="Proteomes" id="UP001628193">
    <property type="component" value="Unassembled WGS sequence"/>
</dbReference>
<keyword evidence="5" id="KW-0808">Transferase</keyword>
<dbReference type="NCBIfam" id="TIGR00125">
    <property type="entry name" value="cyt_tran_rel"/>
    <property type="match status" value="1"/>
</dbReference>
<keyword evidence="1" id="KW-0511">Multifunctional enzyme</keyword>
<dbReference type="PANTHER" id="PTHR46969:SF1">
    <property type="entry name" value="BIFUNCTIONAL PROTEIN HLDE"/>
    <property type="match status" value="1"/>
</dbReference>
<comment type="caution">
    <text evidence="5">The sequence shown here is derived from an EMBL/GenBank/DDBJ whole genome shotgun (WGS) entry which is preliminary data.</text>
</comment>
<keyword evidence="6" id="KW-1185">Reference proteome</keyword>
<dbReference type="InterPro" id="IPR011611">
    <property type="entry name" value="PfkB_dom"/>
</dbReference>
<evidence type="ECO:0000313" key="5">
    <source>
        <dbReference type="EMBL" id="GAB0058371.1"/>
    </source>
</evidence>
<keyword evidence="5" id="KW-0548">Nucleotidyltransferase</keyword>
<name>A0ABQ0CBW0_9PROT</name>
<dbReference type="RefSeq" id="WP_420906046.1">
    <property type="nucleotide sequence ID" value="NZ_BAAFGK010000004.1"/>
</dbReference>
<dbReference type="Pfam" id="PF01467">
    <property type="entry name" value="CTP_transf_like"/>
    <property type="match status" value="1"/>
</dbReference>
<dbReference type="Pfam" id="PF00294">
    <property type="entry name" value="PfkB"/>
    <property type="match status" value="1"/>
</dbReference>
<sequence>MTTQTKIITLQELAEKSRQSREQGERVVLCHGVFDLIHPGHVRHLQMARSFGDLLVVTITADAFVNKGPGRPIFPDTLRAESLAALDCVTWVAVNHATTAIPVLHAVRPSIYVKGQDYKNPEQDISGNISLEQRAVESHGGEMRFTEEILFSSSGIINNHFEVFTPETKACLQDFRVRYRADDIIARCQGLRDKRVLVVGEAIIDEYCTTTPMGLTGKGVNVIAARYESNELFAGGAMAVANHLAGFVDRVTLLSGVGRDDPYAPFIRSKLAPNIETVFYEFESAPTLLKRRFIDKSMNKLFELYFYEEEPLSETREAEACDWIAKNAGSFDLVVVPDYGNGLISARMVQALCDHARYLAVNTQVNGGNRGYHVITRYPRADFVAVNEPELRLAAHNRFDPLDGLMRTISAKVHAQQFAVTQGTAGALWLDGTTDRLLHIPALSTRIVDRVGAGDSFLSLASLSLSGGIEPELALFIGSVAAALDVQIVCNREPIAPVSMFKYINTLLK</sequence>
<evidence type="ECO:0000313" key="6">
    <source>
        <dbReference type="Proteomes" id="UP001628193"/>
    </source>
</evidence>
<evidence type="ECO:0000259" key="4">
    <source>
        <dbReference type="Pfam" id="PF01467"/>
    </source>
</evidence>
<feature type="domain" description="Cytidyltransferase-like" evidence="4">
    <location>
        <begin position="30"/>
        <end position="138"/>
    </location>
</feature>
<evidence type="ECO:0000256" key="1">
    <source>
        <dbReference type="ARBA" id="ARBA00023268"/>
    </source>
</evidence>
<keyword evidence="2" id="KW-0119">Carbohydrate metabolism</keyword>
<evidence type="ECO:0000256" key="2">
    <source>
        <dbReference type="ARBA" id="ARBA00023277"/>
    </source>
</evidence>
<accession>A0ABQ0CBW0</accession>
<dbReference type="SUPFAM" id="SSF53613">
    <property type="entry name" value="Ribokinase-like"/>
    <property type="match status" value="1"/>
</dbReference>
<dbReference type="InterPro" id="IPR004821">
    <property type="entry name" value="Cyt_trans-like"/>
</dbReference>